<evidence type="ECO:0008006" key="5">
    <source>
        <dbReference type="Google" id="ProtNLM"/>
    </source>
</evidence>
<reference evidence="3 4" key="1">
    <citation type="submission" date="2016-05" db="EMBL/GenBank/DDBJ databases">
        <authorList>
            <person name="Lavstsen T."/>
            <person name="Jespersen J.S."/>
        </authorList>
    </citation>
    <scope>NUCLEOTIDE SEQUENCE [LARGE SCALE GENOMIC DNA]</scope>
    <source>
        <strain evidence="3 4">B7-9</strain>
    </source>
</reference>
<organism evidence="3 4">
    <name type="scientific">Candidatus Chloroploca asiatica</name>
    <dbReference type="NCBI Taxonomy" id="1506545"/>
    <lineage>
        <taxon>Bacteria</taxon>
        <taxon>Bacillati</taxon>
        <taxon>Chloroflexota</taxon>
        <taxon>Chloroflexia</taxon>
        <taxon>Chloroflexales</taxon>
        <taxon>Chloroflexineae</taxon>
        <taxon>Oscillochloridaceae</taxon>
        <taxon>Candidatus Chloroploca</taxon>
    </lineage>
</organism>
<keyword evidence="4" id="KW-1185">Reference proteome</keyword>
<feature type="compositionally biased region" description="Pro residues" evidence="1">
    <location>
        <begin position="206"/>
        <end position="232"/>
    </location>
</feature>
<evidence type="ECO:0000256" key="2">
    <source>
        <dbReference type="SAM" id="Phobius"/>
    </source>
</evidence>
<feature type="region of interest" description="Disordered" evidence="1">
    <location>
        <begin position="96"/>
        <end position="139"/>
    </location>
</feature>
<dbReference type="Proteomes" id="UP000220922">
    <property type="component" value="Unassembled WGS sequence"/>
</dbReference>
<keyword evidence="2" id="KW-0472">Membrane</keyword>
<gene>
    <name evidence="3" type="ORF">A9Q02_19940</name>
</gene>
<dbReference type="EMBL" id="LYXE01000173">
    <property type="protein sequence ID" value="PDV96880.1"/>
    <property type="molecule type" value="Genomic_DNA"/>
</dbReference>
<keyword evidence="2" id="KW-0812">Transmembrane</keyword>
<keyword evidence="2" id="KW-1133">Transmembrane helix</keyword>
<name>A0A2H3L3S5_9CHLR</name>
<evidence type="ECO:0000313" key="3">
    <source>
        <dbReference type="EMBL" id="PDV96880.1"/>
    </source>
</evidence>
<sequence>MLLDMRETPLILVLPDEPVALLYARIRQTGAPRLQLLVPEGGTALHADPELAHLARLAADDGLSLMVISSDTALLAAARAAGFETIAVQGASVVAPPSSGADQAPPALAPSPEQGAGLAPPPPEPAAPHRITDEVPSNQVRDEDADFLAALDDLDLLPPAPGGTLGTVDEADEVAAATASLKAALTGIPLPQSVVNELPAVEPVRDLPPPRVEPTPAPPRSTPPPPPPPTRLGPPTRSRATYAARAETAPHAASEAVPPAPIAAPPSRRALSWPVIALTTLLLALLLLIASVLLLGSRVTVAVSPPLVAETTEPLVGLPVPLVLPGSGAATAIEAEALRTDVAFNVSNQVSEGTMTPSGTAGGMLTIFNSNSQAILLPAGTEFVAVRGDGQEVPFLSTVEVLVPGATTSDTGAQIVTNRGQAFVTVLARSPGSGSNVDGNRVRRITPPGGVSFTVGSGGILVDHPPLTGGTEEEVRIVRDTDVQANLGPALEGLDAEARRQLEALARARNLVLEPSTILPRRSDLEQLQGFEYLVQPAVGQVVDPVNPTFVLNTQAQYSALATANDRPLESQLAVALTEQLRQAGRLTPGDCRAPVVTAWRWDGESLLVDGELGPDTTSPGCSGELDEVSLDQIRNAIRGKLRQDAALALDQLVARGVIGGYTLPDVERLPRWDWQIQIES</sequence>
<feature type="region of interest" description="Disordered" evidence="1">
    <location>
        <begin position="201"/>
        <end position="260"/>
    </location>
</feature>
<accession>A0A2H3L3S5</accession>
<dbReference type="RefSeq" id="WP_097655007.1">
    <property type="nucleotide sequence ID" value="NZ_LYXE01000173.1"/>
</dbReference>
<comment type="caution">
    <text evidence="3">The sequence shown here is derived from an EMBL/GenBank/DDBJ whole genome shotgun (WGS) entry which is preliminary data.</text>
</comment>
<dbReference type="OrthoDB" id="139808at2"/>
<protein>
    <recommendedName>
        <fullName evidence="5">Baseplate protein J-like domain-containing protein</fullName>
    </recommendedName>
</protein>
<proteinExistence type="predicted"/>
<evidence type="ECO:0000313" key="4">
    <source>
        <dbReference type="Proteomes" id="UP000220922"/>
    </source>
</evidence>
<feature type="transmembrane region" description="Helical" evidence="2">
    <location>
        <begin position="275"/>
        <end position="296"/>
    </location>
</feature>
<dbReference type="AlphaFoldDB" id="A0A2H3L3S5"/>
<evidence type="ECO:0000256" key="1">
    <source>
        <dbReference type="SAM" id="MobiDB-lite"/>
    </source>
</evidence>